<keyword evidence="2" id="KW-0067">ATP-binding</keyword>
<dbReference type="GO" id="GO:0003678">
    <property type="term" value="F:DNA helicase activity"/>
    <property type="evidence" value="ECO:0007669"/>
    <property type="project" value="UniProtKB-ARBA"/>
</dbReference>
<accession>A0A2P0VMS9</accession>
<evidence type="ECO:0000259" key="3">
    <source>
        <dbReference type="Pfam" id="PF13538"/>
    </source>
</evidence>
<dbReference type="CDD" id="cd17933">
    <property type="entry name" value="DEXSc_RecD-like"/>
    <property type="match status" value="1"/>
</dbReference>
<dbReference type="InterPro" id="IPR027785">
    <property type="entry name" value="UvrD-like_helicase_C"/>
</dbReference>
<dbReference type="Proteomes" id="UP000244773">
    <property type="component" value="Segment"/>
</dbReference>
<dbReference type="Pfam" id="PF13538">
    <property type="entry name" value="UvrD_C_2"/>
    <property type="match status" value="1"/>
</dbReference>
<protein>
    <submittedName>
        <fullName evidence="4">Putative RecD/TraA family helicase</fullName>
    </submittedName>
</protein>
<dbReference type="Pfam" id="PF13604">
    <property type="entry name" value="AAA_30"/>
    <property type="match status" value="1"/>
</dbReference>
<dbReference type="InterPro" id="IPR050534">
    <property type="entry name" value="Coronavir_polyprotein_1ab"/>
</dbReference>
<dbReference type="CDD" id="cd18809">
    <property type="entry name" value="SF1_C_RecD"/>
    <property type="match status" value="1"/>
</dbReference>
<dbReference type="Gene3D" id="3.40.50.300">
    <property type="entry name" value="P-loop containing nucleotide triphosphate hydrolases"/>
    <property type="match status" value="2"/>
</dbReference>
<dbReference type="PANTHER" id="PTHR43788">
    <property type="entry name" value="DNA2/NAM7 HELICASE FAMILY MEMBER"/>
    <property type="match status" value="1"/>
</dbReference>
<evidence type="ECO:0000313" key="5">
    <source>
        <dbReference type="Proteomes" id="UP000244773"/>
    </source>
</evidence>
<keyword evidence="5" id="KW-1185">Reference proteome</keyword>
<gene>
    <name evidence="4" type="ORF">TetV_101</name>
</gene>
<keyword evidence="4" id="KW-0347">Helicase</keyword>
<dbReference type="GO" id="GO:0005524">
    <property type="term" value="F:ATP binding"/>
    <property type="evidence" value="ECO:0007669"/>
    <property type="project" value="UniProtKB-KW"/>
</dbReference>
<dbReference type="Gene3D" id="2.30.30.940">
    <property type="match status" value="1"/>
</dbReference>
<evidence type="ECO:0000313" key="4">
    <source>
        <dbReference type="EMBL" id="AUF82193.1"/>
    </source>
</evidence>
<organism evidence="4">
    <name type="scientific">Tetraselmis virus 1</name>
    <dbReference type="NCBI Taxonomy" id="2060617"/>
    <lineage>
        <taxon>Viruses</taxon>
        <taxon>Varidnaviria</taxon>
        <taxon>Bamfordvirae</taxon>
        <taxon>Nucleocytoviricota</taxon>
        <taxon>Megaviricetes</taxon>
        <taxon>Imitervirales</taxon>
        <taxon>Allomimiviridae</taxon>
        <taxon>Oceanusvirus</taxon>
        <taxon>Oceanusvirus kaneohense</taxon>
    </lineage>
</organism>
<feature type="domain" description="UvrD-like helicase C-terminal" evidence="3">
    <location>
        <begin position="548"/>
        <end position="597"/>
    </location>
</feature>
<name>A0A2P0VMS9_9VIRU</name>
<keyword evidence="1" id="KW-0547">Nucleotide-binding</keyword>
<reference evidence="4" key="1">
    <citation type="journal article" date="2018" name="Virology">
        <title>A giant virus infecting green algae encodes key fermentation genes.</title>
        <authorList>
            <person name="Schvarcz C.R."/>
            <person name="Steward G.F."/>
        </authorList>
    </citation>
    <scope>NUCLEOTIDE SEQUENCE [LARGE SCALE GENOMIC DNA]</scope>
</reference>
<evidence type="ECO:0000256" key="2">
    <source>
        <dbReference type="ARBA" id="ARBA00022840"/>
    </source>
</evidence>
<dbReference type="EMBL" id="KY322437">
    <property type="protein sequence ID" value="AUF82193.1"/>
    <property type="molecule type" value="Genomic_DNA"/>
</dbReference>
<dbReference type="PANTHER" id="PTHR43788:SF6">
    <property type="entry name" value="DNA HELICASE B"/>
    <property type="match status" value="1"/>
</dbReference>
<proteinExistence type="predicted"/>
<dbReference type="SUPFAM" id="SSF52540">
    <property type="entry name" value="P-loop containing nucleoside triphosphate hydrolases"/>
    <property type="match status" value="1"/>
</dbReference>
<keyword evidence="4" id="KW-0378">Hydrolase</keyword>
<evidence type="ECO:0000256" key="1">
    <source>
        <dbReference type="ARBA" id="ARBA00022741"/>
    </source>
</evidence>
<dbReference type="InterPro" id="IPR027417">
    <property type="entry name" value="P-loop_NTPase"/>
</dbReference>
<sequence length="621" mass="70254">MVDLIVGRLVRISKGRSGTHKKVIVSANGEQKNLTIYTDHPSVKDLDGLRNSTVCFVVCGIVIHDFYTREEECYSLRVFLSDYQALPERGRKYFRTRISSLYEKLKGGINDPVQRLYNYPFLACAVNRDSRLYGLKEARGLSHALRLPMGTICRGDCEYLIQDIVHEDGHTCYPATLYKQKLEKLYSPSNVSEQLNNLVERGRLILENNLYFPTRTYYKEKYIQKFLDKCTNDLNTTLSLSELSEELDEHQKRAVQLVSKSKFSVIIGSAGTGKTRVISEINRTIKDVILAAPTGKAAKRISESCGGATAYTLHKLIGINCEAKLPDIVRKKRSIIIVDEASMVDLQMMYLLIKACIEHDTPCVLVGDPDQLPPVSYGNILQDSIRWASNNERLVKLEQIHRQNNNNPIVDLACSVKNGVYPDPELLYNENVTFVESYRLDSICDIIYDIHESFLDIVPFGFQIICPFNNTVDEINRYFLKKTRGDDNLFSFAYGDVVICTKNITSVPKFFRGKQGINGDVGIITNPSAGIIEQEDSVQIFVDNEKKHARGITVHKSQGSEWKVIVVVLYGGNINSFMNKKLLYTAVTRTRDKLYIIGSKELLQTCIHTSAPKRYSGGFVL</sequence>